<gene>
    <name evidence="1" type="ORF">S03H2_62506</name>
</gene>
<organism evidence="1">
    <name type="scientific">marine sediment metagenome</name>
    <dbReference type="NCBI Taxonomy" id="412755"/>
    <lineage>
        <taxon>unclassified sequences</taxon>
        <taxon>metagenomes</taxon>
        <taxon>ecological metagenomes</taxon>
    </lineage>
</organism>
<accession>X1JHG7</accession>
<dbReference type="EMBL" id="BARU01040432">
    <property type="protein sequence ID" value="GAH77779.1"/>
    <property type="molecule type" value="Genomic_DNA"/>
</dbReference>
<feature type="non-terminal residue" evidence="1">
    <location>
        <position position="47"/>
    </location>
</feature>
<comment type="caution">
    <text evidence="1">The sequence shown here is derived from an EMBL/GenBank/DDBJ whole genome shotgun (WGS) entry which is preliminary data.</text>
</comment>
<reference evidence="1" key="1">
    <citation type="journal article" date="2014" name="Front. Microbiol.">
        <title>High frequency of phylogenetically diverse reductive dehalogenase-homologous genes in deep subseafloor sedimentary metagenomes.</title>
        <authorList>
            <person name="Kawai M."/>
            <person name="Futagami T."/>
            <person name="Toyoda A."/>
            <person name="Takaki Y."/>
            <person name="Nishi S."/>
            <person name="Hori S."/>
            <person name="Arai W."/>
            <person name="Tsubouchi T."/>
            <person name="Morono Y."/>
            <person name="Uchiyama I."/>
            <person name="Ito T."/>
            <person name="Fujiyama A."/>
            <person name="Inagaki F."/>
            <person name="Takami H."/>
        </authorList>
    </citation>
    <scope>NUCLEOTIDE SEQUENCE</scope>
    <source>
        <strain evidence="1">Expedition CK06-06</strain>
    </source>
</reference>
<protein>
    <submittedName>
        <fullName evidence="1">Uncharacterized protein</fullName>
    </submittedName>
</protein>
<sequence length="47" mass="5243">MKRLSNNRIALIIGNRLLASAIHKSVASALRCPFVYLVDSKNVQDVF</sequence>
<dbReference type="AlphaFoldDB" id="X1JHG7"/>
<proteinExistence type="predicted"/>
<evidence type="ECO:0000313" key="1">
    <source>
        <dbReference type="EMBL" id="GAH77779.1"/>
    </source>
</evidence>
<name>X1JHG7_9ZZZZ</name>